<name>A0A7R9QT21_9ACAR</name>
<dbReference type="Proteomes" id="UP000728032">
    <property type="component" value="Unassembled WGS sequence"/>
</dbReference>
<evidence type="ECO:0000259" key="8">
    <source>
        <dbReference type="PROSITE" id="PS50051"/>
    </source>
</evidence>
<evidence type="ECO:0000313" key="10">
    <source>
        <dbReference type="Proteomes" id="UP000728032"/>
    </source>
</evidence>
<evidence type="ECO:0000256" key="5">
    <source>
        <dbReference type="ARBA" id="ARBA00023125"/>
    </source>
</evidence>
<dbReference type="PANTHER" id="PTHR11630:SF47">
    <property type="entry name" value="DNA HELICASE MCM8"/>
    <property type="match status" value="1"/>
</dbReference>
<dbReference type="InterPro" id="IPR027417">
    <property type="entry name" value="P-loop_NTPase"/>
</dbReference>
<dbReference type="GO" id="GO:0006310">
    <property type="term" value="P:DNA recombination"/>
    <property type="evidence" value="ECO:0007669"/>
    <property type="project" value="UniProtKB-ARBA"/>
</dbReference>
<dbReference type="InterPro" id="IPR056875">
    <property type="entry name" value="MCM8/REC_WHD"/>
</dbReference>
<dbReference type="GO" id="GO:0005524">
    <property type="term" value="F:ATP binding"/>
    <property type="evidence" value="ECO:0007669"/>
    <property type="project" value="UniProtKB-KW"/>
</dbReference>
<keyword evidence="5 7" id="KW-0238">DNA-binding</keyword>
<comment type="similarity">
    <text evidence="2 7">Belongs to the MCM family.</text>
</comment>
<keyword evidence="3 7" id="KW-0547">Nucleotide-binding</keyword>
<proteinExistence type="inferred from homology"/>
<dbReference type="SMART" id="SM00350">
    <property type="entry name" value="MCM"/>
    <property type="match status" value="1"/>
</dbReference>
<evidence type="ECO:0000256" key="1">
    <source>
        <dbReference type="ARBA" id="ARBA00004123"/>
    </source>
</evidence>
<dbReference type="InterPro" id="IPR031327">
    <property type="entry name" value="MCM"/>
</dbReference>
<evidence type="ECO:0000256" key="3">
    <source>
        <dbReference type="ARBA" id="ARBA00022741"/>
    </source>
</evidence>
<dbReference type="PANTHER" id="PTHR11630">
    <property type="entry name" value="DNA REPLICATION LICENSING FACTOR MCM FAMILY MEMBER"/>
    <property type="match status" value="1"/>
</dbReference>
<dbReference type="GO" id="GO:0017116">
    <property type="term" value="F:single-stranded DNA helicase activity"/>
    <property type="evidence" value="ECO:0007669"/>
    <property type="project" value="TreeGrafter"/>
</dbReference>
<keyword evidence="4 7" id="KW-0067">ATP-binding</keyword>
<comment type="subcellular location">
    <subcellularLocation>
        <location evidence="1">Nucleus</location>
    </subcellularLocation>
</comment>
<dbReference type="PROSITE" id="PS50051">
    <property type="entry name" value="MCM_2"/>
    <property type="match status" value="1"/>
</dbReference>
<dbReference type="InterPro" id="IPR001208">
    <property type="entry name" value="MCM_dom"/>
</dbReference>
<evidence type="ECO:0000313" key="9">
    <source>
        <dbReference type="EMBL" id="CAD7655714.1"/>
    </source>
</evidence>
<dbReference type="GO" id="GO:0003697">
    <property type="term" value="F:single-stranded DNA binding"/>
    <property type="evidence" value="ECO:0007669"/>
    <property type="project" value="TreeGrafter"/>
</dbReference>
<evidence type="ECO:0000256" key="2">
    <source>
        <dbReference type="ARBA" id="ARBA00008010"/>
    </source>
</evidence>
<dbReference type="EMBL" id="CAJPVJ010009914">
    <property type="protein sequence ID" value="CAG2172901.1"/>
    <property type="molecule type" value="Genomic_DNA"/>
</dbReference>
<reference evidence="9" key="1">
    <citation type="submission" date="2020-11" db="EMBL/GenBank/DDBJ databases">
        <authorList>
            <person name="Tran Van P."/>
        </authorList>
    </citation>
    <scope>NUCLEOTIDE SEQUENCE</scope>
</reference>
<keyword evidence="10" id="KW-1185">Reference proteome</keyword>
<dbReference type="Pfam" id="PF00493">
    <property type="entry name" value="MCM"/>
    <property type="match status" value="1"/>
</dbReference>
<evidence type="ECO:0000256" key="6">
    <source>
        <dbReference type="ARBA" id="ARBA00023242"/>
    </source>
</evidence>
<dbReference type="Gene3D" id="3.40.50.300">
    <property type="entry name" value="P-loop containing nucleotide triphosphate hydrolases"/>
    <property type="match status" value="1"/>
</dbReference>
<dbReference type="InterPro" id="IPR041562">
    <property type="entry name" value="MCM_lid"/>
</dbReference>
<organism evidence="9">
    <name type="scientific">Oppiella nova</name>
    <dbReference type="NCBI Taxonomy" id="334625"/>
    <lineage>
        <taxon>Eukaryota</taxon>
        <taxon>Metazoa</taxon>
        <taxon>Ecdysozoa</taxon>
        <taxon>Arthropoda</taxon>
        <taxon>Chelicerata</taxon>
        <taxon>Arachnida</taxon>
        <taxon>Acari</taxon>
        <taxon>Acariformes</taxon>
        <taxon>Sarcoptiformes</taxon>
        <taxon>Oribatida</taxon>
        <taxon>Brachypylina</taxon>
        <taxon>Oppioidea</taxon>
        <taxon>Oppiidae</taxon>
        <taxon>Oppiella</taxon>
    </lineage>
</organism>
<dbReference type="EMBL" id="OC924739">
    <property type="protein sequence ID" value="CAD7655714.1"/>
    <property type="molecule type" value="Genomic_DNA"/>
</dbReference>
<protein>
    <recommendedName>
        <fullName evidence="8">MCM C-terminal AAA(+) ATPase domain-containing protein</fullName>
    </recommendedName>
</protein>
<feature type="domain" description="MCM C-terminal AAA(+) ATPase" evidence="8">
    <location>
        <begin position="18"/>
        <end position="224"/>
    </location>
</feature>
<accession>A0A7R9QT21</accession>
<dbReference type="GO" id="GO:0005634">
    <property type="term" value="C:nucleus"/>
    <property type="evidence" value="ECO:0007669"/>
    <property type="project" value="UniProtKB-SubCell"/>
</dbReference>
<dbReference type="AlphaFoldDB" id="A0A7R9QT21"/>
<keyword evidence="6" id="KW-0539">Nucleus</keyword>
<gene>
    <name evidence="9" type="ORF">ONB1V03_LOCUS12357</name>
</gene>
<dbReference type="Pfam" id="PF17855">
    <property type="entry name" value="MCM_lid"/>
    <property type="match status" value="1"/>
</dbReference>
<evidence type="ECO:0000256" key="7">
    <source>
        <dbReference type="RuleBase" id="RU004070"/>
    </source>
</evidence>
<dbReference type="GO" id="GO:0042555">
    <property type="term" value="C:MCM complex"/>
    <property type="evidence" value="ECO:0007669"/>
    <property type="project" value="TreeGrafter"/>
</dbReference>
<dbReference type="SUPFAM" id="SSF52540">
    <property type="entry name" value="P-loop containing nucleoside triphosphate hydrolases"/>
    <property type="match status" value="1"/>
</dbReference>
<dbReference type="Pfam" id="PF25051">
    <property type="entry name" value="WHD_MCM8"/>
    <property type="match status" value="1"/>
</dbReference>
<sequence>MRLIHVSSVAGLRCEANLLRLMVSSLCPAVYGHELVKTALVLALMSGCAKEDRQSPHLTVRGAIHVLLFGDHGSHKDLLLKSVHSCAPKGHYLFGNASTINSLTTRYVKTKTKEYFEKGSLVSDPLVICCIDDFERLNTVQRQAVQEVLEHQNLWISRKEKLQRLSANTCIIAAVNPIDGAFDRTVNVWQNTRLSASLLNKFDLIFDLIDTPDEELDSKLSKDILDSHKPSTSGHKLLQKFCEQTLITTRNDCNLMSKLIFRATEDEPNLIPHESMRQYVDYAHKFIQPVINCRANELLIDFCQQMAPSEISRSVTRNLETLYRLTEARARVELRSVATEEDALDVIDIVRHSIGKHYVLPNLVNSVKIVHSFRGSSKRQNTKNLLKALQIFSEQNQQKVFSVDQIVDISSHFQIPFDSREEILVAIDRLNNESHVIKTGSDYKLL</sequence>
<dbReference type="OrthoDB" id="422555at2759"/>
<feature type="non-terminal residue" evidence="9">
    <location>
        <position position="1"/>
    </location>
</feature>
<evidence type="ECO:0000256" key="4">
    <source>
        <dbReference type="ARBA" id="ARBA00022840"/>
    </source>
</evidence>
<dbReference type="PRINTS" id="PR01657">
    <property type="entry name" value="MCMFAMILY"/>
</dbReference>